<protein>
    <submittedName>
        <fullName evidence="2">Phosphoribosyltransferase</fullName>
    </submittedName>
</protein>
<evidence type="ECO:0000313" key="3">
    <source>
        <dbReference type="Proteomes" id="UP000326903"/>
    </source>
</evidence>
<dbReference type="InterPro" id="IPR050137">
    <property type="entry name" value="PyrR_bifunctional"/>
</dbReference>
<dbReference type="AlphaFoldDB" id="A0A5J5IM14"/>
<dbReference type="RefSeq" id="WP_150412561.1">
    <property type="nucleotide sequence ID" value="NZ_VYQF01000001.1"/>
</dbReference>
<dbReference type="GO" id="GO:0016757">
    <property type="term" value="F:glycosyltransferase activity"/>
    <property type="evidence" value="ECO:0007669"/>
    <property type="project" value="UniProtKB-KW"/>
</dbReference>
<sequence length="165" mass="18206">MASDNLILTAEIARKKLQRMAFEIIENNIGENEIILAGIKDSGLIIANIIKAFLQDVFKGKISVIEIDIDKKDPKKISLSGSKNFDDVVVIVTDDVANSGRTLLYALKPFMEFYPKKIQVLVLVERSHKEFPVAPDYVGMSVATATDEKIIVETNGTEILGAKLV</sequence>
<keyword evidence="2" id="KW-0808">Transferase</keyword>
<reference evidence="2 3" key="1">
    <citation type="submission" date="2019-09" db="EMBL/GenBank/DDBJ databases">
        <title>Draft genome sequence of Ginsengibacter sp. BR5-29.</title>
        <authorList>
            <person name="Im W.-T."/>
        </authorList>
    </citation>
    <scope>NUCLEOTIDE SEQUENCE [LARGE SCALE GENOMIC DNA]</scope>
    <source>
        <strain evidence="2 3">BR5-29</strain>
    </source>
</reference>
<dbReference type="SUPFAM" id="SSF53271">
    <property type="entry name" value="PRTase-like"/>
    <property type="match status" value="1"/>
</dbReference>
<keyword evidence="2" id="KW-0328">Glycosyltransferase</keyword>
<evidence type="ECO:0000259" key="1">
    <source>
        <dbReference type="Pfam" id="PF00156"/>
    </source>
</evidence>
<dbReference type="InterPro" id="IPR000836">
    <property type="entry name" value="PRTase_dom"/>
</dbReference>
<keyword evidence="3" id="KW-1185">Reference proteome</keyword>
<comment type="caution">
    <text evidence="2">The sequence shown here is derived from an EMBL/GenBank/DDBJ whole genome shotgun (WGS) entry which is preliminary data.</text>
</comment>
<accession>A0A5J5IM14</accession>
<dbReference type="Pfam" id="PF00156">
    <property type="entry name" value="Pribosyltran"/>
    <property type="match status" value="1"/>
</dbReference>
<evidence type="ECO:0000313" key="2">
    <source>
        <dbReference type="EMBL" id="KAA9040502.1"/>
    </source>
</evidence>
<name>A0A5J5IM14_9BACT</name>
<dbReference type="InterPro" id="IPR029057">
    <property type="entry name" value="PRTase-like"/>
</dbReference>
<dbReference type="PANTHER" id="PTHR11608">
    <property type="entry name" value="BIFUNCTIONAL PROTEIN PYRR"/>
    <property type="match status" value="1"/>
</dbReference>
<dbReference type="EMBL" id="VYQF01000001">
    <property type="protein sequence ID" value="KAA9040502.1"/>
    <property type="molecule type" value="Genomic_DNA"/>
</dbReference>
<feature type="domain" description="Phosphoribosyltransferase" evidence="1">
    <location>
        <begin position="11"/>
        <end position="146"/>
    </location>
</feature>
<dbReference type="Gene3D" id="3.40.50.2020">
    <property type="match status" value="1"/>
</dbReference>
<gene>
    <name evidence="2" type="ORF">FW778_00160</name>
</gene>
<organism evidence="2 3">
    <name type="scientific">Ginsengibacter hankyongi</name>
    <dbReference type="NCBI Taxonomy" id="2607284"/>
    <lineage>
        <taxon>Bacteria</taxon>
        <taxon>Pseudomonadati</taxon>
        <taxon>Bacteroidota</taxon>
        <taxon>Chitinophagia</taxon>
        <taxon>Chitinophagales</taxon>
        <taxon>Chitinophagaceae</taxon>
        <taxon>Ginsengibacter</taxon>
    </lineage>
</organism>
<dbReference type="Proteomes" id="UP000326903">
    <property type="component" value="Unassembled WGS sequence"/>
</dbReference>
<proteinExistence type="predicted"/>
<dbReference type="PANTHER" id="PTHR11608:SF0">
    <property type="entry name" value="BIFUNCTIONAL PROTEIN PYRR"/>
    <property type="match status" value="1"/>
</dbReference>